<accession>A0A8D8ZAB3</accession>
<name>A0A8D8ZAB3_9HEMI</name>
<evidence type="ECO:0008006" key="2">
    <source>
        <dbReference type="Google" id="ProtNLM"/>
    </source>
</evidence>
<dbReference type="AlphaFoldDB" id="A0A8D8ZAB3"/>
<dbReference type="InterPro" id="IPR036691">
    <property type="entry name" value="Endo/exonu/phosph_ase_sf"/>
</dbReference>
<proteinExistence type="predicted"/>
<dbReference type="PANTHER" id="PTHR33776">
    <property type="entry name" value="ENDO/EXONUCLEASE/PHOSPHATASE DOMAIN-CONTAINING PROTEIN"/>
    <property type="match status" value="1"/>
</dbReference>
<dbReference type="PANTHER" id="PTHR33776:SF3">
    <property type="entry name" value="PHD-TYPE DOMAIN-CONTAINING PROTEIN"/>
    <property type="match status" value="1"/>
</dbReference>
<evidence type="ECO:0000313" key="1">
    <source>
        <dbReference type="EMBL" id="CAG6742477.1"/>
    </source>
</evidence>
<dbReference type="SUPFAM" id="SSF56219">
    <property type="entry name" value="DNase I-like"/>
    <property type="match status" value="1"/>
</dbReference>
<sequence length="345" mass="40691">MFNNNLILNQINNVTRQCETLQDIETWKNTINNDLFKMIHINIKSIGAKWDLLCIKLEPVLDILDVIVFTEINVKKDEADCYQLRNYKQISKCRVNRNGGGIMLFYRDKYQIEDYDYNLDEAENIFIKLKNRKNNIIWHILAIYRSPKLIQNRCLDDLNFWLQNGVKKDDNIIIVGDINICIMKKNSDNTKYLNTLYNNMLVPLIKSPTREETLAGSPTISSIDHINVRMKRQFVYTASVITDKVADHYFIALRISRVNNNNLNYAQSNSFKTVIINRTVQEQIEDTDWSSLNNINDPCEIYDKMLEKFETIYENSKKIVKIDDKKCITPWVNERIKEEIKLKQE</sequence>
<reference evidence="1" key="1">
    <citation type="submission" date="2021-05" db="EMBL/GenBank/DDBJ databases">
        <authorList>
            <person name="Alioto T."/>
            <person name="Alioto T."/>
            <person name="Gomez Garrido J."/>
        </authorList>
    </citation>
    <scope>NUCLEOTIDE SEQUENCE</scope>
</reference>
<protein>
    <recommendedName>
        <fullName evidence="2">Endonuclease/exonuclease/phosphatase domain-containing protein</fullName>
    </recommendedName>
</protein>
<organism evidence="1">
    <name type="scientific">Cacopsylla melanoneura</name>
    <dbReference type="NCBI Taxonomy" id="428564"/>
    <lineage>
        <taxon>Eukaryota</taxon>
        <taxon>Metazoa</taxon>
        <taxon>Ecdysozoa</taxon>
        <taxon>Arthropoda</taxon>
        <taxon>Hexapoda</taxon>
        <taxon>Insecta</taxon>
        <taxon>Pterygota</taxon>
        <taxon>Neoptera</taxon>
        <taxon>Paraneoptera</taxon>
        <taxon>Hemiptera</taxon>
        <taxon>Sternorrhyncha</taxon>
        <taxon>Psylloidea</taxon>
        <taxon>Psyllidae</taxon>
        <taxon>Psyllinae</taxon>
        <taxon>Cacopsylla</taxon>
    </lineage>
</organism>
<dbReference type="Gene3D" id="3.60.10.10">
    <property type="entry name" value="Endonuclease/exonuclease/phosphatase"/>
    <property type="match status" value="1"/>
</dbReference>
<dbReference type="EMBL" id="HBUF01435896">
    <property type="protein sequence ID" value="CAG6742477.1"/>
    <property type="molecule type" value="Transcribed_RNA"/>
</dbReference>